<accession>A0A510W9J5</accession>
<dbReference type="EMBL" id="BJUG01000001">
    <property type="protein sequence ID" value="GEK35889.1"/>
    <property type="molecule type" value="Genomic_DNA"/>
</dbReference>
<reference evidence="1 2" key="1">
    <citation type="submission" date="2019-07" db="EMBL/GenBank/DDBJ databases">
        <title>Whole genome shotgun sequence of Enterococcus thailandicus NBRC 101867.</title>
        <authorList>
            <person name="Hosoyama A."/>
            <person name="Uohara A."/>
            <person name="Ohji S."/>
            <person name="Ichikawa N."/>
        </authorList>
    </citation>
    <scope>NUCLEOTIDE SEQUENCE [LARGE SCALE GENOMIC DNA]</scope>
    <source>
        <strain evidence="1 2">NBRC 101867</strain>
    </source>
</reference>
<organism evidence="1 2">
    <name type="scientific">Enterococcus thailandicus</name>
    <dbReference type="NCBI Taxonomy" id="417368"/>
    <lineage>
        <taxon>Bacteria</taxon>
        <taxon>Bacillati</taxon>
        <taxon>Bacillota</taxon>
        <taxon>Bacilli</taxon>
        <taxon>Lactobacillales</taxon>
        <taxon>Enterococcaceae</taxon>
        <taxon>Enterococcus</taxon>
    </lineage>
</organism>
<evidence type="ECO:0000313" key="1">
    <source>
        <dbReference type="EMBL" id="GEK35889.1"/>
    </source>
</evidence>
<comment type="caution">
    <text evidence="1">The sequence shown here is derived from an EMBL/GenBank/DDBJ whole genome shotgun (WGS) entry which is preliminary data.</text>
</comment>
<dbReference type="Proteomes" id="UP000321361">
    <property type="component" value="Unassembled WGS sequence"/>
</dbReference>
<evidence type="ECO:0000313" key="2">
    <source>
        <dbReference type="Proteomes" id="UP000321361"/>
    </source>
</evidence>
<sequence length="44" mass="5486">MKKYRVVCWYVFIIELNCEEIMIETLSFFWICLRKSKHPPYAKK</sequence>
<dbReference type="AlphaFoldDB" id="A0A510W9J5"/>
<gene>
    <name evidence="1" type="ORF">ETH01_01760</name>
</gene>
<proteinExistence type="predicted"/>
<protein>
    <submittedName>
        <fullName evidence="1">Uncharacterized protein</fullName>
    </submittedName>
</protein>
<name>A0A510W9J5_ENTTH</name>